<dbReference type="InterPro" id="IPR048365">
    <property type="entry name" value="TNP-like_RNaseH_N"/>
</dbReference>
<evidence type="ECO:0000313" key="2">
    <source>
        <dbReference type="EMBL" id="KAF2889329.1"/>
    </source>
</evidence>
<proteinExistence type="predicted"/>
<feature type="non-terminal residue" evidence="2">
    <location>
        <position position="1"/>
    </location>
</feature>
<gene>
    <name evidence="2" type="ORF">ILUMI_16843</name>
</gene>
<protein>
    <recommendedName>
        <fullName evidence="1">Transposable element P transposase-like RNase H domain-containing protein</fullName>
    </recommendedName>
</protein>
<dbReference type="Proteomes" id="UP000801492">
    <property type="component" value="Unassembled WGS sequence"/>
</dbReference>
<dbReference type="Pfam" id="PF21787">
    <property type="entry name" value="TNP-like_RNaseH_N"/>
    <property type="match status" value="1"/>
</dbReference>
<evidence type="ECO:0000313" key="3">
    <source>
        <dbReference type="Proteomes" id="UP000801492"/>
    </source>
</evidence>
<name>A0A8K0CKZ6_IGNLU</name>
<accession>A0A8K0CKZ6</accession>
<keyword evidence="3" id="KW-1185">Reference proteome</keyword>
<dbReference type="EMBL" id="VTPC01068117">
    <property type="protein sequence ID" value="KAF2889329.1"/>
    <property type="molecule type" value="Genomic_DNA"/>
</dbReference>
<sequence>MVLLTGGVSVKWKQIIGAYFTDNKGVAGKTLWEFVKEGITSLENVGYRDTGSTSDLGYSNLIEGGETMLVRFGGR</sequence>
<feature type="domain" description="Transposable element P transposase-like RNase H" evidence="1">
    <location>
        <begin position="1"/>
        <end position="61"/>
    </location>
</feature>
<comment type="caution">
    <text evidence="2">The sequence shown here is derived from an EMBL/GenBank/DDBJ whole genome shotgun (WGS) entry which is preliminary data.</text>
</comment>
<evidence type="ECO:0000259" key="1">
    <source>
        <dbReference type="Pfam" id="PF21787"/>
    </source>
</evidence>
<dbReference type="AlphaFoldDB" id="A0A8K0CKZ6"/>
<reference evidence="2" key="1">
    <citation type="submission" date="2019-08" db="EMBL/GenBank/DDBJ databases">
        <title>The genome of the North American firefly Photinus pyralis.</title>
        <authorList>
            <consortium name="Photinus pyralis genome working group"/>
            <person name="Fallon T.R."/>
            <person name="Sander Lower S.E."/>
            <person name="Weng J.-K."/>
        </authorList>
    </citation>
    <scope>NUCLEOTIDE SEQUENCE</scope>
    <source>
        <strain evidence="2">TRF0915ILg1</strain>
        <tissue evidence="2">Whole body</tissue>
    </source>
</reference>
<organism evidence="2 3">
    <name type="scientific">Ignelater luminosus</name>
    <name type="common">Cucubano</name>
    <name type="synonym">Pyrophorus luminosus</name>
    <dbReference type="NCBI Taxonomy" id="2038154"/>
    <lineage>
        <taxon>Eukaryota</taxon>
        <taxon>Metazoa</taxon>
        <taxon>Ecdysozoa</taxon>
        <taxon>Arthropoda</taxon>
        <taxon>Hexapoda</taxon>
        <taxon>Insecta</taxon>
        <taxon>Pterygota</taxon>
        <taxon>Neoptera</taxon>
        <taxon>Endopterygota</taxon>
        <taxon>Coleoptera</taxon>
        <taxon>Polyphaga</taxon>
        <taxon>Elateriformia</taxon>
        <taxon>Elateroidea</taxon>
        <taxon>Elateridae</taxon>
        <taxon>Agrypninae</taxon>
        <taxon>Pyrophorini</taxon>
        <taxon>Ignelater</taxon>
    </lineage>
</organism>